<dbReference type="Proteomes" id="UP000823775">
    <property type="component" value="Unassembled WGS sequence"/>
</dbReference>
<comment type="caution">
    <text evidence="2">The sequence shown here is derived from an EMBL/GenBank/DDBJ whole genome shotgun (WGS) entry which is preliminary data.</text>
</comment>
<evidence type="ECO:0000256" key="1">
    <source>
        <dbReference type="SAM" id="MobiDB-lite"/>
    </source>
</evidence>
<reference evidence="2 3" key="1">
    <citation type="journal article" date="2021" name="BMC Genomics">
        <title>Datura genome reveals duplications of psychoactive alkaloid biosynthetic genes and high mutation rate following tissue culture.</title>
        <authorList>
            <person name="Rajewski A."/>
            <person name="Carter-House D."/>
            <person name="Stajich J."/>
            <person name="Litt A."/>
        </authorList>
    </citation>
    <scope>NUCLEOTIDE SEQUENCE [LARGE SCALE GENOMIC DNA]</scope>
    <source>
        <strain evidence="2">AR-01</strain>
    </source>
</reference>
<proteinExistence type="predicted"/>
<organism evidence="2 3">
    <name type="scientific">Datura stramonium</name>
    <name type="common">Jimsonweed</name>
    <name type="synonym">Common thornapple</name>
    <dbReference type="NCBI Taxonomy" id="4076"/>
    <lineage>
        <taxon>Eukaryota</taxon>
        <taxon>Viridiplantae</taxon>
        <taxon>Streptophyta</taxon>
        <taxon>Embryophyta</taxon>
        <taxon>Tracheophyta</taxon>
        <taxon>Spermatophyta</taxon>
        <taxon>Magnoliopsida</taxon>
        <taxon>eudicotyledons</taxon>
        <taxon>Gunneridae</taxon>
        <taxon>Pentapetalae</taxon>
        <taxon>asterids</taxon>
        <taxon>lamiids</taxon>
        <taxon>Solanales</taxon>
        <taxon>Solanaceae</taxon>
        <taxon>Solanoideae</taxon>
        <taxon>Datureae</taxon>
        <taxon>Datura</taxon>
    </lineage>
</organism>
<gene>
    <name evidence="2" type="ORF">HAX54_020751</name>
</gene>
<keyword evidence="3" id="KW-1185">Reference proteome</keyword>
<name>A0ABS8RJI3_DATST</name>
<accession>A0ABS8RJI3</accession>
<feature type="compositionally biased region" description="Low complexity" evidence="1">
    <location>
        <begin position="22"/>
        <end position="31"/>
    </location>
</feature>
<feature type="compositionally biased region" description="Polar residues" evidence="1">
    <location>
        <begin position="1"/>
        <end position="13"/>
    </location>
</feature>
<feature type="region of interest" description="Disordered" evidence="1">
    <location>
        <begin position="1"/>
        <end position="69"/>
    </location>
</feature>
<protein>
    <submittedName>
        <fullName evidence="2">Uncharacterized protein</fullName>
    </submittedName>
</protein>
<evidence type="ECO:0000313" key="3">
    <source>
        <dbReference type="Proteomes" id="UP000823775"/>
    </source>
</evidence>
<dbReference type="EMBL" id="JACEIK010000025">
    <property type="protein sequence ID" value="MCD7446973.1"/>
    <property type="molecule type" value="Genomic_DNA"/>
</dbReference>
<sequence>MNKVVQSSLNMSGQKRDRDDNNNNNENSNGGESKGGLGMTGNSGEGEITRRPRGRPAGSRRTNLSHQSS</sequence>
<feature type="compositionally biased region" description="Gly residues" evidence="1">
    <location>
        <begin position="32"/>
        <end position="44"/>
    </location>
</feature>
<evidence type="ECO:0000313" key="2">
    <source>
        <dbReference type="EMBL" id="MCD7446973.1"/>
    </source>
</evidence>